<accession>A0ABP8Q6T7</accession>
<dbReference type="Proteomes" id="UP001500503">
    <property type="component" value="Unassembled WGS sequence"/>
</dbReference>
<evidence type="ECO:0000256" key="1">
    <source>
        <dbReference type="ARBA" id="ARBA00004442"/>
    </source>
</evidence>
<dbReference type="InterPro" id="IPR050330">
    <property type="entry name" value="Bact_OuterMem_StrucFunc"/>
</dbReference>
<protein>
    <recommendedName>
        <fullName evidence="7">OmpA-like domain-containing protein</fullName>
    </recommendedName>
</protein>
<dbReference type="PROSITE" id="PS51123">
    <property type="entry name" value="OMPA_2"/>
    <property type="match status" value="1"/>
</dbReference>
<sequence length="177" mass="18705">MKHVALRTVALLTGLTLAAPGVAEADPTDQNIADSVHAIRPADSVKPLKTTEDDGKRVTVRISADLLFAFDKADLTAAARQTLAQLTPQLKSSVGTIEVDGHSDSIGDPGYNRSLSKKRADAVKTALEQQLGGGIGDRIQARGFGETKPVAPNQSGGKDDPEGRAQNRRVEIVFTKP</sequence>
<proteinExistence type="predicted"/>
<feature type="region of interest" description="Disordered" evidence="5">
    <location>
        <begin position="137"/>
        <end position="177"/>
    </location>
</feature>
<feature type="signal peptide" evidence="6">
    <location>
        <begin position="1"/>
        <end position="25"/>
    </location>
</feature>
<evidence type="ECO:0000259" key="7">
    <source>
        <dbReference type="PROSITE" id="PS51123"/>
    </source>
</evidence>
<dbReference type="Pfam" id="PF00691">
    <property type="entry name" value="OmpA"/>
    <property type="match status" value="1"/>
</dbReference>
<dbReference type="EMBL" id="BAABHF010000022">
    <property type="protein sequence ID" value="GAA4497278.1"/>
    <property type="molecule type" value="Genomic_DNA"/>
</dbReference>
<evidence type="ECO:0000256" key="6">
    <source>
        <dbReference type="SAM" id="SignalP"/>
    </source>
</evidence>
<dbReference type="CDD" id="cd07185">
    <property type="entry name" value="OmpA_C-like"/>
    <property type="match status" value="1"/>
</dbReference>
<dbReference type="RefSeq" id="WP_345465858.1">
    <property type="nucleotide sequence ID" value="NZ_BAABHF010000022.1"/>
</dbReference>
<evidence type="ECO:0000256" key="4">
    <source>
        <dbReference type="PROSITE-ProRule" id="PRU00473"/>
    </source>
</evidence>
<comment type="caution">
    <text evidence="8">The sequence shown here is derived from an EMBL/GenBank/DDBJ whole genome shotgun (WGS) entry which is preliminary data.</text>
</comment>
<keyword evidence="2 4" id="KW-0472">Membrane</keyword>
<keyword evidence="9" id="KW-1185">Reference proteome</keyword>
<evidence type="ECO:0000313" key="9">
    <source>
        <dbReference type="Proteomes" id="UP001500503"/>
    </source>
</evidence>
<dbReference type="Gene3D" id="3.30.1330.60">
    <property type="entry name" value="OmpA-like domain"/>
    <property type="match status" value="1"/>
</dbReference>
<evidence type="ECO:0000256" key="3">
    <source>
        <dbReference type="ARBA" id="ARBA00023237"/>
    </source>
</evidence>
<feature type="chain" id="PRO_5046692787" description="OmpA-like domain-containing protein" evidence="6">
    <location>
        <begin position="26"/>
        <end position="177"/>
    </location>
</feature>
<dbReference type="PANTHER" id="PTHR30329">
    <property type="entry name" value="STATOR ELEMENT OF FLAGELLAR MOTOR COMPLEX"/>
    <property type="match status" value="1"/>
</dbReference>
<dbReference type="PANTHER" id="PTHR30329:SF21">
    <property type="entry name" value="LIPOPROTEIN YIAD-RELATED"/>
    <property type="match status" value="1"/>
</dbReference>
<evidence type="ECO:0000256" key="2">
    <source>
        <dbReference type="ARBA" id="ARBA00023136"/>
    </source>
</evidence>
<dbReference type="InterPro" id="IPR006664">
    <property type="entry name" value="OMP_bac"/>
</dbReference>
<evidence type="ECO:0000256" key="5">
    <source>
        <dbReference type="SAM" id="MobiDB-lite"/>
    </source>
</evidence>
<feature type="compositionally biased region" description="Basic and acidic residues" evidence="5">
    <location>
        <begin position="157"/>
        <end position="171"/>
    </location>
</feature>
<feature type="domain" description="OmpA-like" evidence="7">
    <location>
        <begin position="55"/>
        <end position="177"/>
    </location>
</feature>
<dbReference type="SUPFAM" id="SSF103088">
    <property type="entry name" value="OmpA-like"/>
    <property type="match status" value="1"/>
</dbReference>
<name>A0ABP8Q6T7_9ACTN</name>
<dbReference type="PRINTS" id="PR01021">
    <property type="entry name" value="OMPADOMAIN"/>
</dbReference>
<organism evidence="8 9">
    <name type="scientific">Actinoallomurus oryzae</name>
    <dbReference type="NCBI Taxonomy" id="502180"/>
    <lineage>
        <taxon>Bacteria</taxon>
        <taxon>Bacillati</taxon>
        <taxon>Actinomycetota</taxon>
        <taxon>Actinomycetes</taxon>
        <taxon>Streptosporangiales</taxon>
        <taxon>Thermomonosporaceae</taxon>
        <taxon>Actinoallomurus</taxon>
    </lineage>
</organism>
<dbReference type="InterPro" id="IPR006665">
    <property type="entry name" value="OmpA-like"/>
</dbReference>
<comment type="subcellular location">
    <subcellularLocation>
        <location evidence="1">Cell outer membrane</location>
    </subcellularLocation>
</comment>
<keyword evidence="6" id="KW-0732">Signal</keyword>
<evidence type="ECO:0000313" key="8">
    <source>
        <dbReference type="EMBL" id="GAA4497278.1"/>
    </source>
</evidence>
<dbReference type="InterPro" id="IPR036737">
    <property type="entry name" value="OmpA-like_sf"/>
</dbReference>
<reference evidence="9" key="1">
    <citation type="journal article" date="2019" name="Int. J. Syst. Evol. Microbiol.">
        <title>The Global Catalogue of Microorganisms (GCM) 10K type strain sequencing project: providing services to taxonomists for standard genome sequencing and annotation.</title>
        <authorList>
            <consortium name="The Broad Institute Genomics Platform"/>
            <consortium name="The Broad Institute Genome Sequencing Center for Infectious Disease"/>
            <person name="Wu L."/>
            <person name="Ma J."/>
        </authorList>
    </citation>
    <scope>NUCLEOTIDE SEQUENCE [LARGE SCALE GENOMIC DNA]</scope>
    <source>
        <strain evidence="9">JCM 17933</strain>
    </source>
</reference>
<gene>
    <name evidence="8" type="ORF">GCM10023191_040500</name>
</gene>
<keyword evidence="3" id="KW-0998">Cell outer membrane</keyword>